<dbReference type="Proteomes" id="UP001151518">
    <property type="component" value="Unassembled WGS sequence"/>
</dbReference>
<evidence type="ECO:0000256" key="5">
    <source>
        <dbReference type="ARBA" id="ARBA00023274"/>
    </source>
</evidence>
<sequence length="115" mass="13260">MLARLLTTKATVVRPFRNSRGFFTSIILRNDTQQQHIADKSKSAVSSAPHGTVLKGLNIYKEGSDPVALKDEEYPEWLWTLLDEPPKDSVSERERQRYERSKAIKEINFIKSKKK</sequence>
<keyword evidence="2" id="KW-0809">Transit peptide</keyword>
<protein>
    <recommendedName>
        <fullName evidence="7">Large ribosomal subunit protein mL54</fullName>
    </recommendedName>
</protein>
<organism evidence="8 9">
    <name type="scientific">Coemansia spiralis</name>
    <dbReference type="NCBI Taxonomy" id="417178"/>
    <lineage>
        <taxon>Eukaryota</taxon>
        <taxon>Fungi</taxon>
        <taxon>Fungi incertae sedis</taxon>
        <taxon>Zoopagomycota</taxon>
        <taxon>Kickxellomycotina</taxon>
        <taxon>Kickxellomycetes</taxon>
        <taxon>Kickxellales</taxon>
        <taxon>Kickxellaceae</taxon>
        <taxon>Coemansia</taxon>
    </lineage>
</organism>
<dbReference type="GO" id="GO:0005762">
    <property type="term" value="C:mitochondrial large ribosomal subunit"/>
    <property type="evidence" value="ECO:0007669"/>
    <property type="project" value="TreeGrafter"/>
</dbReference>
<dbReference type="Pfam" id="PF08561">
    <property type="entry name" value="Ribosomal_L37"/>
    <property type="match status" value="1"/>
</dbReference>
<reference evidence="8" key="1">
    <citation type="submission" date="2022-07" db="EMBL/GenBank/DDBJ databases">
        <title>Phylogenomic reconstructions and comparative analyses of Kickxellomycotina fungi.</title>
        <authorList>
            <person name="Reynolds N.K."/>
            <person name="Stajich J.E."/>
            <person name="Barry K."/>
            <person name="Grigoriev I.V."/>
            <person name="Crous P."/>
            <person name="Smith M.E."/>
        </authorList>
    </citation>
    <scope>NUCLEOTIDE SEQUENCE</scope>
    <source>
        <strain evidence="8">NRRL 3115</strain>
    </source>
</reference>
<evidence type="ECO:0000256" key="1">
    <source>
        <dbReference type="ARBA" id="ARBA00004173"/>
    </source>
</evidence>
<evidence type="ECO:0000313" key="8">
    <source>
        <dbReference type="EMBL" id="KAJ2668716.1"/>
    </source>
</evidence>
<dbReference type="InterPro" id="IPR013870">
    <property type="entry name" value="Ribosomal_mL54"/>
</dbReference>
<evidence type="ECO:0000256" key="3">
    <source>
        <dbReference type="ARBA" id="ARBA00022980"/>
    </source>
</evidence>
<comment type="caution">
    <text evidence="8">The sequence shown here is derived from an EMBL/GenBank/DDBJ whole genome shotgun (WGS) entry which is preliminary data.</text>
</comment>
<dbReference type="PANTHER" id="PTHR28595:SF1">
    <property type="entry name" value="LARGE RIBOSOMAL SUBUNIT PROTEIN ML54"/>
    <property type="match status" value="1"/>
</dbReference>
<dbReference type="AlphaFoldDB" id="A0A9W8G134"/>
<dbReference type="EMBL" id="JANBTW010000181">
    <property type="protein sequence ID" value="KAJ2668716.1"/>
    <property type="molecule type" value="Genomic_DNA"/>
</dbReference>
<dbReference type="GO" id="GO:0003735">
    <property type="term" value="F:structural constituent of ribosome"/>
    <property type="evidence" value="ECO:0007669"/>
    <property type="project" value="TreeGrafter"/>
</dbReference>
<name>A0A9W8G134_9FUNG</name>
<keyword evidence="3" id="KW-0689">Ribosomal protein</keyword>
<evidence type="ECO:0000256" key="7">
    <source>
        <dbReference type="ARBA" id="ARBA00035179"/>
    </source>
</evidence>
<gene>
    <name evidence="8" type="ORF">GGI25_006378</name>
</gene>
<evidence type="ECO:0000256" key="2">
    <source>
        <dbReference type="ARBA" id="ARBA00022946"/>
    </source>
</evidence>
<dbReference type="PANTHER" id="PTHR28595">
    <property type="entry name" value="39S RIBOSOMAL PROTEIN L54, MITOCHONDRIAL"/>
    <property type="match status" value="1"/>
</dbReference>
<keyword evidence="5" id="KW-0687">Ribonucleoprotein</keyword>
<comment type="similarity">
    <text evidence="6">Belongs to the mitochondrion-specific ribosomal protein mL54 family.</text>
</comment>
<evidence type="ECO:0000256" key="4">
    <source>
        <dbReference type="ARBA" id="ARBA00023128"/>
    </source>
</evidence>
<comment type="subcellular location">
    <subcellularLocation>
        <location evidence="1">Mitochondrion</location>
    </subcellularLocation>
</comment>
<evidence type="ECO:0000313" key="9">
    <source>
        <dbReference type="Proteomes" id="UP001151518"/>
    </source>
</evidence>
<accession>A0A9W8G134</accession>
<dbReference type="OrthoDB" id="10252718at2759"/>
<keyword evidence="4" id="KW-0496">Mitochondrion</keyword>
<evidence type="ECO:0000256" key="6">
    <source>
        <dbReference type="ARBA" id="ARBA00033752"/>
    </source>
</evidence>
<proteinExistence type="inferred from homology"/>